<dbReference type="AlphaFoldDB" id="A0A6J6U844"/>
<dbReference type="HAMAP" id="MF_00014">
    <property type="entry name" value="Ribosome_mat_RimM"/>
    <property type="match status" value="1"/>
</dbReference>
<proteinExistence type="inferred from homology"/>
<feature type="domain" description="RimM N-terminal" evidence="5">
    <location>
        <begin position="18"/>
        <end position="92"/>
    </location>
</feature>
<organism evidence="6">
    <name type="scientific">freshwater metagenome</name>
    <dbReference type="NCBI Taxonomy" id="449393"/>
    <lineage>
        <taxon>unclassified sequences</taxon>
        <taxon>metagenomes</taxon>
        <taxon>ecological metagenomes</taxon>
    </lineage>
</organism>
<keyword evidence="1" id="KW-0963">Cytoplasm</keyword>
<dbReference type="SUPFAM" id="SSF50447">
    <property type="entry name" value="Translation proteins"/>
    <property type="match status" value="1"/>
</dbReference>
<name>A0A6J6U844_9ZZZZ</name>
<dbReference type="Pfam" id="PF01782">
    <property type="entry name" value="RimM"/>
    <property type="match status" value="1"/>
</dbReference>
<evidence type="ECO:0000313" key="7">
    <source>
        <dbReference type="EMBL" id="CAB4834274.1"/>
    </source>
</evidence>
<protein>
    <submittedName>
        <fullName evidence="6">Unannotated protein</fullName>
    </submittedName>
</protein>
<keyword evidence="3" id="KW-0698">rRNA processing</keyword>
<sequence>MSGSSAEPPTGARAFLEVGRIEKPHGVRGDVIVRLTTNRVERLAPGAVLHTPTGTLEVVASKSHHDRYLVTFAGVKGREGADELRGYSLWAPPLDDPDELWVHDLIGAEVVDAGGVHRGKVVEVLANPASDLLELDTGALVPVRFVTGVVARERVDVDVPDGLFELA</sequence>
<evidence type="ECO:0000256" key="4">
    <source>
        <dbReference type="ARBA" id="ARBA00023186"/>
    </source>
</evidence>
<reference evidence="6" key="1">
    <citation type="submission" date="2020-05" db="EMBL/GenBank/DDBJ databases">
        <authorList>
            <person name="Chiriac C."/>
            <person name="Salcher M."/>
            <person name="Ghai R."/>
            <person name="Kavagutti S V."/>
        </authorList>
    </citation>
    <scope>NUCLEOTIDE SEQUENCE</scope>
</reference>
<evidence type="ECO:0000313" key="8">
    <source>
        <dbReference type="EMBL" id="CAB4852256.1"/>
    </source>
</evidence>
<evidence type="ECO:0000256" key="2">
    <source>
        <dbReference type="ARBA" id="ARBA00022517"/>
    </source>
</evidence>
<evidence type="ECO:0000313" key="6">
    <source>
        <dbReference type="EMBL" id="CAB4755991.1"/>
    </source>
</evidence>
<dbReference type="InterPro" id="IPR009000">
    <property type="entry name" value="Transl_B-barrel_sf"/>
</dbReference>
<evidence type="ECO:0000259" key="5">
    <source>
        <dbReference type="Pfam" id="PF01782"/>
    </source>
</evidence>
<dbReference type="SUPFAM" id="SSF50346">
    <property type="entry name" value="PRC-barrel domain"/>
    <property type="match status" value="1"/>
</dbReference>
<gene>
    <name evidence="6" type="ORF">UFOPK2754_02104</name>
    <name evidence="7" type="ORF">UFOPK3139_02034</name>
    <name evidence="8" type="ORF">UFOPK3268_01579</name>
    <name evidence="9" type="ORF">UFOPK3543_02049</name>
    <name evidence="10" type="ORF">UFOPK3967_01335</name>
</gene>
<dbReference type="PANTHER" id="PTHR33692:SF1">
    <property type="entry name" value="RIBOSOME MATURATION FACTOR RIMM"/>
    <property type="match status" value="1"/>
</dbReference>
<dbReference type="EMBL" id="CAFBMH010000087">
    <property type="protein sequence ID" value="CAB4920389.1"/>
    <property type="molecule type" value="Genomic_DNA"/>
</dbReference>
<keyword evidence="2" id="KW-0690">Ribosome biogenesis</keyword>
<dbReference type="EMBL" id="CAEZYR010000084">
    <property type="protein sequence ID" value="CAB4755991.1"/>
    <property type="molecule type" value="Genomic_DNA"/>
</dbReference>
<dbReference type="GO" id="GO:0043022">
    <property type="term" value="F:ribosome binding"/>
    <property type="evidence" value="ECO:0007669"/>
    <property type="project" value="InterPro"/>
</dbReference>
<dbReference type="GO" id="GO:0006364">
    <property type="term" value="P:rRNA processing"/>
    <property type="evidence" value="ECO:0007669"/>
    <property type="project" value="UniProtKB-KW"/>
</dbReference>
<evidence type="ECO:0000313" key="10">
    <source>
        <dbReference type="EMBL" id="CAB4996076.1"/>
    </source>
</evidence>
<dbReference type="InterPro" id="IPR011961">
    <property type="entry name" value="RimM"/>
</dbReference>
<dbReference type="GO" id="GO:0005840">
    <property type="term" value="C:ribosome"/>
    <property type="evidence" value="ECO:0007669"/>
    <property type="project" value="InterPro"/>
</dbReference>
<dbReference type="EMBL" id="CAFBIZ010000248">
    <property type="protein sequence ID" value="CAB4852256.1"/>
    <property type="molecule type" value="Genomic_DNA"/>
</dbReference>
<evidence type="ECO:0000256" key="1">
    <source>
        <dbReference type="ARBA" id="ARBA00022490"/>
    </source>
</evidence>
<accession>A0A6J6U844</accession>
<keyword evidence="4" id="KW-0143">Chaperone</keyword>
<dbReference type="InterPro" id="IPR002676">
    <property type="entry name" value="RimM_N"/>
</dbReference>
<evidence type="ECO:0000313" key="9">
    <source>
        <dbReference type="EMBL" id="CAB4920389.1"/>
    </source>
</evidence>
<dbReference type="InterPro" id="IPR036976">
    <property type="entry name" value="RimM_N_sf"/>
</dbReference>
<dbReference type="EMBL" id="CAFABA010000092">
    <property type="protein sequence ID" value="CAB4834274.1"/>
    <property type="molecule type" value="Genomic_DNA"/>
</dbReference>
<dbReference type="Gene3D" id="2.40.30.60">
    <property type="entry name" value="RimM"/>
    <property type="match status" value="1"/>
</dbReference>
<dbReference type="EMBL" id="CAFBOS010000072">
    <property type="protein sequence ID" value="CAB4996076.1"/>
    <property type="molecule type" value="Genomic_DNA"/>
</dbReference>
<evidence type="ECO:0000256" key="3">
    <source>
        <dbReference type="ARBA" id="ARBA00022552"/>
    </source>
</evidence>
<dbReference type="InterPro" id="IPR011033">
    <property type="entry name" value="PRC_barrel-like_sf"/>
</dbReference>
<dbReference type="PANTHER" id="PTHR33692">
    <property type="entry name" value="RIBOSOME MATURATION FACTOR RIMM"/>
    <property type="match status" value="1"/>
</dbReference>
<dbReference type="NCBIfam" id="TIGR02273">
    <property type="entry name" value="16S_RimM"/>
    <property type="match status" value="1"/>
</dbReference>
<dbReference type="Gene3D" id="2.30.30.240">
    <property type="entry name" value="PRC-barrel domain"/>
    <property type="match status" value="1"/>
</dbReference>